<feature type="domain" description="YcaO" evidence="1">
    <location>
        <begin position="382"/>
        <end position="746"/>
    </location>
</feature>
<organism evidence="2 3">
    <name type="scientific">Paraburkholderia phenazinium</name>
    <dbReference type="NCBI Taxonomy" id="60549"/>
    <lineage>
        <taxon>Bacteria</taxon>
        <taxon>Pseudomonadati</taxon>
        <taxon>Pseudomonadota</taxon>
        <taxon>Betaproteobacteria</taxon>
        <taxon>Burkholderiales</taxon>
        <taxon>Burkholderiaceae</taxon>
        <taxon>Paraburkholderia</taxon>
    </lineage>
</organism>
<keyword evidence="2" id="KW-0687">Ribonucleoprotein</keyword>
<name>A0A1N6KB27_9BURK</name>
<dbReference type="NCBIfam" id="TIGR00702">
    <property type="entry name" value="YcaO-type kinase domain"/>
    <property type="match status" value="1"/>
</dbReference>
<sequence>MLDDFSRVLRFKAHLSVLDAGPDTLFIVDETRRSVLRGAVYVSIAACLRESMTIAQTIATLSARFSDWQVLAALDHLERQAYLRSDAPDELDAARGFFERTGLDGDRACEQLAQLRVAVEAFGVDPAPQERALAACGIEVDREAPLVIALVDSYARRELAEVTERVLARGGSVLVAMPYGIQPLIGPLLGPEDNAPNAPCIACLRYWTSLNQPVQTLLARHHGDVALSLAPAHTLASVAAVSAFAAALIQQIAVSEARREHARRHILSYRIDTSATASHRVVRRPQCPHCGNPHWMQEQATRAPILKGGDVLASREGGFRSIEPQGVLKRYAHLVSRVSGAIAYLHPMPGRHAGLRHVYVAGYLVCPPGIPRTNRFDRVCSGKGRTDEHARVSALCEAIERFSGVYQGDEMTVRASMLELQRGDAHGGSAPVAVNELQQFSESQFARRDAINALTEDVRKQVPQRFSGDDVVDWTPAWSLNTGMRHWVPLSYCFADTPDSAEGLTFCVHNPNGSAAGSCLEEAILQGLLELVERDATAIWWYNQVQRPAVDIANFRDPYFDALLREYESMGWRLWALDITHDLGIPVIVALAENPATGRFSIGFGCHLDSRIALQRALTEVNQLLNVTADAPPPWDAAKLSSKQFLYPATDQTSVDATVHASIDARELKDAIEQCVSRLYAAGMEVFVVDKTRPDLGLPVVQVIVPGLCHFWPRFGAMRLYSVPVKLGWLSRARSEEELNQALLFL</sequence>
<dbReference type="InterPro" id="IPR003776">
    <property type="entry name" value="YcaO-like_dom"/>
</dbReference>
<dbReference type="InterPro" id="IPR022291">
    <property type="entry name" value="Bacteriocin_synth_cyclodeHase"/>
</dbReference>
<keyword evidence="2" id="KW-0689">Ribosomal protein</keyword>
<dbReference type="Pfam" id="PF02624">
    <property type="entry name" value="YcaO"/>
    <property type="match status" value="1"/>
</dbReference>
<dbReference type="NCBIfam" id="TIGR03604">
    <property type="entry name" value="TOMM_cyclo_SagD"/>
    <property type="match status" value="1"/>
</dbReference>
<dbReference type="Gene3D" id="3.30.1330.230">
    <property type="match status" value="1"/>
</dbReference>
<dbReference type="PANTHER" id="PTHR37809">
    <property type="entry name" value="RIBOSOMAL PROTEIN S12 METHYLTHIOTRANSFERASE ACCESSORY FACTOR YCAO"/>
    <property type="match status" value="1"/>
</dbReference>
<dbReference type="PANTHER" id="PTHR37809:SF1">
    <property type="entry name" value="RIBOSOMAL PROTEIN S12 METHYLTHIOTRANSFERASE ACCESSORY FACTOR YCAO"/>
    <property type="match status" value="1"/>
</dbReference>
<dbReference type="EMBL" id="FSRM01000002">
    <property type="protein sequence ID" value="SIO53762.1"/>
    <property type="molecule type" value="Genomic_DNA"/>
</dbReference>
<keyword evidence="2" id="KW-0808">Transferase</keyword>
<dbReference type="NCBIfam" id="TIGR03882">
    <property type="entry name" value="cyclo_dehyd_2"/>
    <property type="match status" value="1"/>
</dbReference>
<proteinExistence type="predicted"/>
<evidence type="ECO:0000313" key="3">
    <source>
        <dbReference type="Proteomes" id="UP000184693"/>
    </source>
</evidence>
<dbReference type="Gene3D" id="3.30.160.660">
    <property type="match status" value="1"/>
</dbReference>
<dbReference type="GO" id="GO:0005840">
    <property type="term" value="C:ribosome"/>
    <property type="evidence" value="ECO:0007669"/>
    <property type="project" value="UniProtKB-KW"/>
</dbReference>
<gene>
    <name evidence="2" type="ORF">SAMN05444168_6643</name>
</gene>
<dbReference type="InterPro" id="IPR027624">
    <property type="entry name" value="TOMM_cyclo_SagD"/>
</dbReference>
<evidence type="ECO:0000313" key="2">
    <source>
        <dbReference type="EMBL" id="SIO53762.1"/>
    </source>
</evidence>
<evidence type="ECO:0000259" key="1">
    <source>
        <dbReference type="PROSITE" id="PS51664"/>
    </source>
</evidence>
<dbReference type="Gene3D" id="3.90.930.60">
    <property type="match status" value="1"/>
</dbReference>
<dbReference type="OrthoDB" id="2379922at2"/>
<dbReference type="PROSITE" id="PS51664">
    <property type="entry name" value="YCAO"/>
    <property type="match status" value="1"/>
</dbReference>
<reference evidence="2 3" key="1">
    <citation type="submission" date="2016-11" db="EMBL/GenBank/DDBJ databases">
        <authorList>
            <person name="Jaros S."/>
            <person name="Januszkiewicz K."/>
            <person name="Wedrychowicz H."/>
        </authorList>
    </citation>
    <scope>NUCLEOTIDE SEQUENCE [LARGE SCALE GENOMIC DNA]</scope>
    <source>
        <strain evidence="2 3">GAS86</strain>
    </source>
</reference>
<dbReference type="Proteomes" id="UP000184693">
    <property type="component" value="Unassembled WGS sequence"/>
</dbReference>
<protein>
    <submittedName>
        <fullName evidence="2">Ribosomal protein S12 methylthiotransferase accessory factor</fullName>
    </submittedName>
</protein>
<dbReference type="Gene3D" id="3.30.40.250">
    <property type="match status" value="1"/>
</dbReference>
<dbReference type="RefSeq" id="WP_074269440.1">
    <property type="nucleotide sequence ID" value="NZ_FSRM01000002.1"/>
</dbReference>
<dbReference type="AlphaFoldDB" id="A0A1N6KB27"/>
<dbReference type="Gene3D" id="3.40.50.720">
    <property type="entry name" value="NAD(P)-binding Rossmann-like Domain"/>
    <property type="match status" value="1"/>
</dbReference>
<accession>A0A1N6KB27</accession>
<dbReference type="GO" id="GO:0016740">
    <property type="term" value="F:transferase activity"/>
    <property type="evidence" value="ECO:0007669"/>
    <property type="project" value="UniProtKB-KW"/>
</dbReference>